<dbReference type="Proteomes" id="UP000008370">
    <property type="component" value="Unassembled WGS sequence"/>
</dbReference>
<evidence type="ECO:0000313" key="2">
    <source>
        <dbReference type="Proteomes" id="UP000008370"/>
    </source>
</evidence>
<protein>
    <submittedName>
        <fullName evidence="1">Uncharacterized protein</fullName>
    </submittedName>
</protein>
<sequence>MYGPVIQSNASLLTGHFAPITLPLLSYCLLRSTRFAVEKDSDWGLSSDYAGDGWRGDNRYGGGGSAPTTSFMLSLSPSDHGIKDIAHDMHPFARPSMSSIRECTNLSAVTLYLGASSTSLVESSAIISTLTSNLAMLHTNTVNSSPLAETRARFLA</sequence>
<evidence type="ECO:0000313" key="1">
    <source>
        <dbReference type="EMBL" id="EKM52312.1"/>
    </source>
</evidence>
<dbReference type="KEGG" id="pco:PHACADRAFT_30848"/>
<gene>
    <name evidence="1" type="ORF">PHACADRAFT_30848</name>
</gene>
<name>K5WPS0_PHACS</name>
<reference evidence="1 2" key="1">
    <citation type="journal article" date="2012" name="BMC Genomics">
        <title>Comparative genomics of the white-rot fungi, Phanerochaete carnosa and P. chrysosporium, to elucidate the genetic basis of the distinct wood types they colonize.</title>
        <authorList>
            <person name="Suzuki H."/>
            <person name="MacDonald J."/>
            <person name="Syed K."/>
            <person name="Salamov A."/>
            <person name="Hori C."/>
            <person name="Aerts A."/>
            <person name="Henrissat B."/>
            <person name="Wiebenga A."/>
            <person name="vanKuyk P.A."/>
            <person name="Barry K."/>
            <person name="Lindquist E."/>
            <person name="LaButti K."/>
            <person name="Lapidus A."/>
            <person name="Lucas S."/>
            <person name="Coutinho P."/>
            <person name="Gong Y."/>
            <person name="Samejima M."/>
            <person name="Mahadevan R."/>
            <person name="Abou-Zaid M."/>
            <person name="de Vries R.P."/>
            <person name="Igarashi K."/>
            <person name="Yadav J.S."/>
            <person name="Grigoriev I.V."/>
            <person name="Master E.R."/>
        </authorList>
    </citation>
    <scope>NUCLEOTIDE SEQUENCE [LARGE SCALE GENOMIC DNA]</scope>
    <source>
        <strain evidence="1 2">HHB-10118-sp</strain>
    </source>
</reference>
<organism evidence="1 2">
    <name type="scientific">Phanerochaete carnosa (strain HHB-10118-sp)</name>
    <name type="common">White-rot fungus</name>
    <name type="synonym">Peniophora carnosa</name>
    <dbReference type="NCBI Taxonomy" id="650164"/>
    <lineage>
        <taxon>Eukaryota</taxon>
        <taxon>Fungi</taxon>
        <taxon>Dikarya</taxon>
        <taxon>Basidiomycota</taxon>
        <taxon>Agaricomycotina</taxon>
        <taxon>Agaricomycetes</taxon>
        <taxon>Polyporales</taxon>
        <taxon>Phanerochaetaceae</taxon>
        <taxon>Phanerochaete</taxon>
    </lineage>
</organism>
<dbReference type="EMBL" id="JH930475">
    <property type="protein sequence ID" value="EKM52312.1"/>
    <property type="molecule type" value="Genomic_DNA"/>
</dbReference>
<dbReference type="InParanoid" id="K5WPS0"/>
<proteinExistence type="predicted"/>
<dbReference type="HOGENOM" id="CLU_1687281_0_0_1"/>
<dbReference type="GeneID" id="18919653"/>
<dbReference type="RefSeq" id="XP_007398533.1">
    <property type="nucleotide sequence ID" value="XM_007398471.1"/>
</dbReference>
<keyword evidence="2" id="KW-1185">Reference proteome</keyword>
<dbReference type="AlphaFoldDB" id="K5WPS0"/>
<accession>K5WPS0</accession>